<sequence>MDIAEEDWFCGVTDLEYSFINSLLEVSLHPVVLSRGRFKWDHLQGPMSIKRVPVNMNSEICISKEIPLFTSEILQPLYVCCTT</sequence>
<evidence type="ECO:0000313" key="2">
    <source>
        <dbReference type="Proteomes" id="UP000823561"/>
    </source>
</evidence>
<dbReference type="EMBL" id="JADWDJ010000024">
    <property type="protein sequence ID" value="KAG5261065.1"/>
    <property type="molecule type" value="Genomic_DNA"/>
</dbReference>
<proteinExistence type="predicted"/>
<organism evidence="1 2">
    <name type="scientific">Alosa alosa</name>
    <name type="common">allis shad</name>
    <dbReference type="NCBI Taxonomy" id="278164"/>
    <lineage>
        <taxon>Eukaryota</taxon>
        <taxon>Metazoa</taxon>
        <taxon>Chordata</taxon>
        <taxon>Craniata</taxon>
        <taxon>Vertebrata</taxon>
        <taxon>Euteleostomi</taxon>
        <taxon>Actinopterygii</taxon>
        <taxon>Neopterygii</taxon>
        <taxon>Teleostei</taxon>
        <taxon>Clupei</taxon>
        <taxon>Clupeiformes</taxon>
        <taxon>Clupeoidei</taxon>
        <taxon>Clupeidae</taxon>
        <taxon>Alosa</taxon>
    </lineage>
</organism>
<protein>
    <submittedName>
        <fullName evidence="1">Uncharacterized protein</fullName>
    </submittedName>
</protein>
<name>A0AAV6FJ24_9TELE</name>
<gene>
    <name evidence="1" type="ORF">AALO_G00299600</name>
</gene>
<dbReference type="Proteomes" id="UP000823561">
    <property type="component" value="Chromosome 24"/>
</dbReference>
<dbReference type="AlphaFoldDB" id="A0AAV6FJ24"/>
<keyword evidence="2" id="KW-1185">Reference proteome</keyword>
<reference evidence="1" key="1">
    <citation type="submission" date="2020-10" db="EMBL/GenBank/DDBJ databases">
        <title>Chromosome-scale genome assembly of the Allis shad, Alosa alosa.</title>
        <authorList>
            <person name="Margot Z."/>
            <person name="Christophe K."/>
            <person name="Cabau C."/>
            <person name="Louis A."/>
            <person name="Berthelot C."/>
            <person name="Parey E."/>
            <person name="Roest Crollius H."/>
            <person name="Montfort J."/>
            <person name="Robinson-Rechavi M."/>
            <person name="Bucao C."/>
            <person name="Bouchez O."/>
            <person name="Gislard M."/>
            <person name="Lluch J."/>
            <person name="Milhes M."/>
            <person name="Lampietro C."/>
            <person name="Lopez Roques C."/>
            <person name="Donnadieu C."/>
            <person name="Braasch I."/>
            <person name="Desvignes T."/>
            <person name="Postlethwait J."/>
            <person name="Bobe J."/>
            <person name="Guiguen Y."/>
        </authorList>
    </citation>
    <scope>NUCLEOTIDE SEQUENCE</scope>
    <source>
        <strain evidence="1">M-15738</strain>
        <tissue evidence="1">Blood</tissue>
    </source>
</reference>
<evidence type="ECO:0000313" key="1">
    <source>
        <dbReference type="EMBL" id="KAG5261065.1"/>
    </source>
</evidence>
<accession>A0AAV6FJ24</accession>
<comment type="caution">
    <text evidence="1">The sequence shown here is derived from an EMBL/GenBank/DDBJ whole genome shotgun (WGS) entry which is preliminary data.</text>
</comment>